<comment type="similarity">
    <text evidence="1 4">Belongs to the short-chain dehydrogenases/reductases (SDR) family.</text>
</comment>
<proteinExistence type="inferred from homology"/>
<dbReference type="PRINTS" id="PR00081">
    <property type="entry name" value="GDHRDH"/>
</dbReference>
<evidence type="ECO:0000256" key="1">
    <source>
        <dbReference type="ARBA" id="ARBA00006484"/>
    </source>
</evidence>
<evidence type="ECO:0000256" key="3">
    <source>
        <dbReference type="ARBA" id="ARBA00023002"/>
    </source>
</evidence>
<dbReference type="Gene3D" id="3.40.50.720">
    <property type="entry name" value="NAD(P)-binding Rossmann-like Domain"/>
    <property type="match status" value="1"/>
</dbReference>
<dbReference type="PANTHER" id="PTHR43391:SF14">
    <property type="entry name" value="DEHYDROGENASE_REDUCTASE SDR FAMILY PROTEIN 7-LIKE"/>
    <property type="match status" value="1"/>
</dbReference>
<accession>A0ABW1L143</accession>
<evidence type="ECO:0000313" key="7">
    <source>
        <dbReference type="Proteomes" id="UP001596116"/>
    </source>
</evidence>
<dbReference type="SUPFAM" id="SSF51735">
    <property type="entry name" value="NAD(P)-binding Rossmann-fold domains"/>
    <property type="match status" value="1"/>
</dbReference>
<dbReference type="PANTHER" id="PTHR43391">
    <property type="entry name" value="RETINOL DEHYDROGENASE-RELATED"/>
    <property type="match status" value="1"/>
</dbReference>
<comment type="caution">
    <text evidence="6">The sequence shown here is derived from an EMBL/GenBank/DDBJ whole genome shotgun (WGS) entry which is preliminary data.</text>
</comment>
<sequence length="303" mass="33064">MRDFKGKTAFITGGASGAGFGQACVFGDAGCKIVIADIRRPAIDEALDKLKARGIEAYGVELDITDRAAYAAAADEAEKAMGPVELLFNTAGVSIFGPLEKASYDDYDWIMNVNFNGVVNGMQTFVPRMIERGKGGYITNTASLGCFVAASVAGIYSASKFAVHGITMAMKDALTPYGIGVSVLCPANIKSNIAESVDTRPANLSNSGYEVDEDELQALREIYAEGMEPEELAQHTKAAMEKDQFYIIPYPESRPMLEMVFKQVIDALPPMDSDKAGQEKRHKAMMRYQEARKEMDAKRYKKK</sequence>
<keyword evidence="2" id="KW-0521">NADP</keyword>
<feature type="compositionally biased region" description="Basic and acidic residues" evidence="5">
    <location>
        <begin position="289"/>
        <end position="303"/>
    </location>
</feature>
<protein>
    <submittedName>
        <fullName evidence="6">SDR family NAD(P)-dependent oxidoreductase</fullName>
    </submittedName>
</protein>
<keyword evidence="7" id="KW-1185">Reference proteome</keyword>
<evidence type="ECO:0000256" key="2">
    <source>
        <dbReference type="ARBA" id="ARBA00022857"/>
    </source>
</evidence>
<dbReference type="InterPro" id="IPR002347">
    <property type="entry name" value="SDR_fam"/>
</dbReference>
<feature type="region of interest" description="Disordered" evidence="5">
    <location>
        <begin position="271"/>
        <end position="303"/>
    </location>
</feature>
<gene>
    <name evidence="6" type="ORF">ACFMB1_13800</name>
</gene>
<keyword evidence="3" id="KW-0560">Oxidoreductase</keyword>
<dbReference type="PRINTS" id="PR00080">
    <property type="entry name" value="SDRFAMILY"/>
</dbReference>
<organism evidence="6 7">
    <name type="scientific">Hyphococcus aureus</name>
    <dbReference type="NCBI Taxonomy" id="2666033"/>
    <lineage>
        <taxon>Bacteria</taxon>
        <taxon>Pseudomonadati</taxon>
        <taxon>Pseudomonadota</taxon>
        <taxon>Alphaproteobacteria</taxon>
        <taxon>Parvularculales</taxon>
        <taxon>Parvularculaceae</taxon>
        <taxon>Hyphococcus</taxon>
    </lineage>
</organism>
<reference evidence="6 7" key="1">
    <citation type="submission" date="2024-09" db="EMBL/GenBank/DDBJ databases">
        <authorList>
            <person name="Zhang Z.-H."/>
        </authorList>
    </citation>
    <scope>NUCLEOTIDE SEQUENCE [LARGE SCALE GENOMIC DNA]</scope>
    <source>
        <strain evidence="6 7">HHTR114</strain>
    </source>
</reference>
<dbReference type="InterPro" id="IPR036291">
    <property type="entry name" value="NAD(P)-bd_dom_sf"/>
</dbReference>
<dbReference type="PROSITE" id="PS51257">
    <property type="entry name" value="PROKAR_LIPOPROTEIN"/>
    <property type="match status" value="1"/>
</dbReference>
<evidence type="ECO:0000313" key="6">
    <source>
        <dbReference type="EMBL" id="MFC6036627.1"/>
    </source>
</evidence>
<dbReference type="Proteomes" id="UP001596116">
    <property type="component" value="Unassembled WGS sequence"/>
</dbReference>
<dbReference type="Pfam" id="PF00106">
    <property type="entry name" value="adh_short"/>
    <property type="match status" value="1"/>
</dbReference>
<dbReference type="EMBL" id="JBHPON010000002">
    <property type="protein sequence ID" value="MFC6036627.1"/>
    <property type="molecule type" value="Genomic_DNA"/>
</dbReference>
<dbReference type="CDD" id="cd05233">
    <property type="entry name" value="SDR_c"/>
    <property type="match status" value="1"/>
</dbReference>
<evidence type="ECO:0000256" key="5">
    <source>
        <dbReference type="SAM" id="MobiDB-lite"/>
    </source>
</evidence>
<name>A0ABW1L143_9PROT</name>
<dbReference type="RefSeq" id="WP_379882131.1">
    <property type="nucleotide sequence ID" value="NZ_JBHPON010000002.1"/>
</dbReference>
<evidence type="ECO:0000256" key="4">
    <source>
        <dbReference type="RuleBase" id="RU000363"/>
    </source>
</evidence>